<dbReference type="InterPro" id="IPR025110">
    <property type="entry name" value="AMP-bd_C"/>
</dbReference>
<dbReference type="Proteomes" id="UP001140510">
    <property type="component" value="Unassembled WGS sequence"/>
</dbReference>
<evidence type="ECO:0000313" key="3">
    <source>
        <dbReference type="EMBL" id="KAJ4392874.1"/>
    </source>
</evidence>
<dbReference type="Gene3D" id="3.40.50.12780">
    <property type="entry name" value="N-terminal domain of ligase-like"/>
    <property type="match status" value="1"/>
</dbReference>
<evidence type="ECO:0000313" key="4">
    <source>
        <dbReference type="Proteomes" id="UP001140510"/>
    </source>
</evidence>
<proteinExistence type="predicted"/>
<keyword evidence="4" id="KW-1185">Reference proteome</keyword>
<dbReference type="Gene3D" id="3.30.300.30">
    <property type="match status" value="1"/>
</dbReference>
<dbReference type="PANTHER" id="PTHR24096">
    <property type="entry name" value="LONG-CHAIN-FATTY-ACID--COA LIGASE"/>
    <property type="match status" value="1"/>
</dbReference>
<sequence length="549" mass="60412">MPLLAETHVEIPNKDILSWTYDDPQFDHNIPVYIDAYDASNSISAVQAKVLIRQLITGLKHAGIQKGDTVLVHAFNSIYYPILVLGVVGCGAIYTGSNPSYTAYELGHAFRSCAPKLVICDPEVLSGGFISAVEGCGLPLSSILVFDSPAVRNLHDASGQSIAGHLSWRTLLTHGESDWLRFDCEATSRATVACLFFSSGTTGLPKLTKLSHYNLVAQHTLAFEHIPRPYVLKRLIALPMFHAATAPSTHTSPLRSGHPQVIMRRYDPGTFLEMCARHSITDLTLVPPQVISLLAHPIPMPKKRELLNSVRLAYGGAAPLDAVTQSKFQELMPKGSPFTQVMGMTETSCFASLLPYPENDDTGAVGRFLPNLDVKLLDDDGKELRDYSRPGELAIRGPSITEGYVGVSRDLDFDSEGYFRTGDVLYRDAKTKLWYIVDRKKELIKARGFQVAPKELEGVLLEHMGIADAAVIGVKGADGDERPRAYVVKKMDVKVSAGDVEKWIEGKLARFKWLSGGVRFVNTIPKSPSGKILKRLLREGLEQERETKL</sequence>
<name>A0A9W8YW32_9PLEO</name>
<dbReference type="InterPro" id="IPR045851">
    <property type="entry name" value="AMP-bd_C_sf"/>
</dbReference>
<evidence type="ECO:0000259" key="2">
    <source>
        <dbReference type="Pfam" id="PF13193"/>
    </source>
</evidence>
<reference evidence="3" key="1">
    <citation type="submission" date="2022-10" db="EMBL/GenBank/DDBJ databases">
        <title>Tapping the CABI collections for fungal endophytes: first genome assemblies for Collariella, Neodidymelliopsis, Ascochyta clinopodiicola, Didymella pomorum, Didymosphaeria variabile, Neocosmospora piperis and Neocucurbitaria cava.</title>
        <authorList>
            <person name="Hill R."/>
        </authorList>
    </citation>
    <scope>NUCLEOTIDE SEQUENCE</scope>
    <source>
        <strain evidence="3">IMI 355091</strain>
    </source>
</reference>
<organism evidence="3 4">
    <name type="scientific">Didymella pomorum</name>
    <dbReference type="NCBI Taxonomy" id="749634"/>
    <lineage>
        <taxon>Eukaryota</taxon>
        <taxon>Fungi</taxon>
        <taxon>Dikarya</taxon>
        <taxon>Ascomycota</taxon>
        <taxon>Pezizomycotina</taxon>
        <taxon>Dothideomycetes</taxon>
        <taxon>Pleosporomycetidae</taxon>
        <taxon>Pleosporales</taxon>
        <taxon>Pleosporineae</taxon>
        <taxon>Didymellaceae</taxon>
        <taxon>Didymella</taxon>
    </lineage>
</organism>
<dbReference type="InterPro" id="IPR042099">
    <property type="entry name" value="ANL_N_sf"/>
</dbReference>
<dbReference type="GO" id="GO:0019748">
    <property type="term" value="P:secondary metabolic process"/>
    <property type="evidence" value="ECO:0007669"/>
    <property type="project" value="TreeGrafter"/>
</dbReference>
<dbReference type="OrthoDB" id="6509636at2759"/>
<evidence type="ECO:0000259" key="1">
    <source>
        <dbReference type="Pfam" id="PF00501"/>
    </source>
</evidence>
<dbReference type="GO" id="GO:0016405">
    <property type="term" value="F:CoA-ligase activity"/>
    <property type="evidence" value="ECO:0007669"/>
    <property type="project" value="TreeGrafter"/>
</dbReference>
<dbReference type="AlphaFoldDB" id="A0A9W8YW32"/>
<dbReference type="PROSITE" id="PS00455">
    <property type="entry name" value="AMP_BINDING"/>
    <property type="match status" value="1"/>
</dbReference>
<dbReference type="Pfam" id="PF00501">
    <property type="entry name" value="AMP-binding"/>
    <property type="match status" value="1"/>
</dbReference>
<accession>A0A9W8YW32</accession>
<dbReference type="PANTHER" id="PTHR24096:SF265">
    <property type="entry name" value="ENZYME, PUTATIVE (AFU_ORTHOLOGUE AFUA_5G14270)-RELATED"/>
    <property type="match status" value="1"/>
</dbReference>
<feature type="domain" description="AMP-binding enzyme C-terminal" evidence="2">
    <location>
        <begin position="455"/>
        <end position="531"/>
    </location>
</feature>
<comment type="caution">
    <text evidence="3">The sequence shown here is derived from an EMBL/GenBank/DDBJ whole genome shotgun (WGS) entry which is preliminary data.</text>
</comment>
<dbReference type="CDD" id="cd05911">
    <property type="entry name" value="Firefly_Luc_like"/>
    <property type="match status" value="1"/>
</dbReference>
<dbReference type="SUPFAM" id="SSF56801">
    <property type="entry name" value="Acetyl-CoA synthetase-like"/>
    <property type="match status" value="1"/>
</dbReference>
<gene>
    <name evidence="3" type="ORF">N0V91_011207</name>
</gene>
<dbReference type="InterPro" id="IPR020845">
    <property type="entry name" value="AMP-binding_CS"/>
</dbReference>
<protein>
    <submittedName>
        <fullName evidence="3">Uncharacterized protein</fullName>
    </submittedName>
</protein>
<dbReference type="Pfam" id="PF13193">
    <property type="entry name" value="AMP-binding_C"/>
    <property type="match status" value="1"/>
</dbReference>
<dbReference type="InterPro" id="IPR000873">
    <property type="entry name" value="AMP-dep_synth/lig_dom"/>
</dbReference>
<dbReference type="EMBL" id="JAPEVA010000196">
    <property type="protein sequence ID" value="KAJ4392874.1"/>
    <property type="molecule type" value="Genomic_DNA"/>
</dbReference>
<feature type="domain" description="AMP-dependent synthetase/ligase" evidence="1">
    <location>
        <begin position="33"/>
        <end position="404"/>
    </location>
</feature>